<evidence type="ECO:0000313" key="16">
    <source>
        <dbReference type="Ensembl" id="ENSFALP00000004359.2"/>
    </source>
</evidence>
<dbReference type="Pfam" id="PF17950">
    <property type="entry name" value="SpmSyn_N"/>
    <property type="match status" value="1"/>
</dbReference>
<dbReference type="FunFam" id="2.30.140.10:FF:000005">
    <property type="entry name" value="Spermine synthase"/>
    <property type="match status" value="1"/>
</dbReference>
<dbReference type="PANTHER" id="PTHR46315">
    <property type="entry name" value="SPERMINE SYNTHASE"/>
    <property type="match status" value="1"/>
</dbReference>
<keyword evidence="8 14" id="KW-0812">Transmembrane</keyword>
<dbReference type="HOGENOM" id="CLU_032523_1_0_1"/>
<keyword evidence="9 14" id="KW-1133">Transmembrane helix</keyword>
<dbReference type="Pfam" id="PF01564">
    <property type="entry name" value="Spermine_synth"/>
    <property type="match status" value="1"/>
</dbReference>
<dbReference type="InterPro" id="IPR036034">
    <property type="entry name" value="PDZ_sf"/>
</dbReference>
<dbReference type="InterPro" id="IPR001193">
    <property type="entry name" value="MBTPS2"/>
</dbReference>
<evidence type="ECO:0000256" key="14">
    <source>
        <dbReference type="SAM" id="Phobius"/>
    </source>
</evidence>
<evidence type="ECO:0000256" key="2">
    <source>
        <dbReference type="ARBA" id="ARBA00004141"/>
    </source>
</evidence>
<dbReference type="PANTHER" id="PTHR46315:SF1">
    <property type="entry name" value="SPERMINE SYNTHASE"/>
    <property type="match status" value="1"/>
</dbReference>
<name>U3JNK5_FICAL</name>
<evidence type="ECO:0000256" key="7">
    <source>
        <dbReference type="ARBA" id="ARBA00022679"/>
    </source>
</evidence>
<proteinExistence type="inferred from homology"/>
<evidence type="ECO:0000256" key="1">
    <source>
        <dbReference type="ARBA" id="ARBA00001350"/>
    </source>
</evidence>
<dbReference type="GO" id="GO:0006508">
    <property type="term" value="P:proteolysis"/>
    <property type="evidence" value="ECO:0007669"/>
    <property type="project" value="InterPro"/>
</dbReference>
<dbReference type="AlphaFoldDB" id="U3JNK5"/>
<dbReference type="eggNOG" id="KOG2921">
    <property type="taxonomic scope" value="Eukaryota"/>
</dbReference>
<evidence type="ECO:0000313" key="17">
    <source>
        <dbReference type="Proteomes" id="UP000016665"/>
    </source>
</evidence>
<evidence type="ECO:0000256" key="6">
    <source>
        <dbReference type="ARBA" id="ARBA00014400"/>
    </source>
</evidence>
<evidence type="ECO:0000256" key="12">
    <source>
        <dbReference type="ARBA" id="ARBA00045828"/>
    </source>
</evidence>
<dbReference type="FunFam" id="3.30.160.110:FF:000002">
    <property type="entry name" value="spermine synthase"/>
    <property type="match status" value="1"/>
</dbReference>
<evidence type="ECO:0000256" key="5">
    <source>
        <dbReference type="ARBA" id="ARBA00012347"/>
    </source>
</evidence>
<evidence type="ECO:0000256" key="13">
    <source>
        <dbReference type="PROSITE-ProRule" id="PRU00354"/>
    </source>
</evidence>
<organism evidence="16 17">
    <name type="scientific">Ficedula albicollis</name>
    <name type="common">Collared flycatcher</name>
    <name type="synonym">Muscicapa albicollis</name>
    <dbReference type="NCBI Taxonomy" id="59894"/>
    <lineage>
        <taxon>Eukaryota</taxon>
        <taxon>Metazoa</taxon>
        <taxon>Chordata</taxon>
        <taxon>Craniata</taxon>
        <taxon>Vertebrata</taxon>
        <taxon>Euteleostomi</taxon>
        <taxon>Archelosauria</taxon>
        <taxon>Archosauria</taxon>
        <taxon>Dinosauria</taxon>
        <taxon>Saurischia</taxon>
        <taxon>Theropoda</taxon>
        <taxon>Coelurosauria</taxon>
        <taxon>Aves</taxon>
        <taxon>Neognathae</taxon>
        <taxon>Neoaves</taxon>
        <taxon>Telluraves</taxon>
        <taxon>Australaves</taxon>
        <taxon>Passeriformes</taxon>
        <taxon>Muscicapidae</taxon>
        <taxon>Ficedula</taxon>
    </lineage>
</organism>
<comment type="subcellular location">
    <subcellularLocation>
        <location evidence="2">Membrane</location>
        <topology evidence="2">Multi-pass membrane protein</topology>
    </subcellularLocation>
</comment>
<evidence type="ECO:0000256" key="10">
    <source>
        <dbReference type="ARBA" id="ARBA00023136"/>
    </source>
</evidence>
<dbReference type="Ensembl" id="ENSFALT00000004381.2">
    <property type="protein sequence ID" value="ENSFALP00000004359.2"/>
    <property type="gene ID" value="ENSFALG00000004178.2"/>
</dbReference>
<dbReference type="InterPro" id="IPR029063">
    <property type="entry name" value="SAM-dependent_MTases_sf"/>
</dbReference>
<evidence type="ECO:0000259" key="15">
    <source>
        <dbReference type="PROSITE" id="PS51006"/>
    </source>
</evidence>
<dbReference type="PROSITE" id="PS51006">
    <property type="entry name" value="PABS_2"/>
    <property type="match status" value="1"/>
</dbReference>
<protein>
    <recommendedName>
        <fullName evidence="6">Membrane-bound transcription factor site-2 protease</fullName>
        <ecNumber evidence="5">3.4.24.85</ecNumber>
    </recommendedName>
    <alternativeName>
        <fullName evidence="11">Endopeptidase S2P</fullName>
    </alternativeName>
</protein>
<reference evidence="16 17" key="1">
    <citation type="journal article" date="2012" name="Nature">
        <title>The genomic landscape of species divergence in Ficedula flycatchers.</title>
        <authorList>
            <person name="Ellegren H."/>
            <person name="Smeds L."/>
            <person name="Burri R."/>
            <person name="Olason P.I."/>
            <person name="Backstrom N."/>
            <person name="Kawakami T."/>
            <person name="Kunstner A."/>
            <person name="Makinen H."/>
            <person name="Nadachowska-Brzyska K."/>
            <person name="Qvarnstrom A."/>
            <person name="Uebbing S."/>
            <person name="Wolf J.B."/>
        </authorList>
    </citation>
    <scope>NUCLEOTIDE SEQUENCE [LARGE SCALE GENOMIC DNA]</scope>
</reference>
<reference evidence="16" key="2">
    <citation type="submission" date="2025-08" db="UniProtKB">
        <authorList>
            <consortium name="Ensembl"/>
        </authorList>
    </citation>
    <scope>IDENTIFICATION</scope>
</reference>
<feature type="transmembrane region" description="Helical" evidence="14">
    <location>
        <begin position="121"/>
        <end position="143"/>
    </location>
</feature>
<feature type="transmembrane region" description="Helical" evidence="14">
    <location>
        <begin position="82"/>
        <end position="101"/>
    </location>
</feature>
<comment type="catalytic activity">
    <reaction evidence="1">
        <text>Cleaves several transcription factors that are type-2 transmembrane proteins within membrane-spanning domains. Known substrates include sterol regulatory element-binding protein (SREBP) -1, SREBP-2 and forms of the transcriptional activator ATF6. SREBP-2 is cleaved at the site 477-DRSRILL-|-CVLTFLCLSFNPLTSLLQWGGA-505. The residues Asn-Pro, 11 residues distal to the site of cleavage in the membrane-spanning domain, are important for cleavage by S2P endopeptidase. Replacement of either of these residues does not prevent cleavage, but there is no cleavage if both of these residues are replaced.</text>
        <dbReference type="EC" id="3.4.24.85"/>
    </reaction>
</comment>
<dbReference type="GO" id="GO:0016020">
    <property type="term" value="C:membrane"/>
    <property type="evidence" value="ECO:0007669"/>
    <property type="project" value="UniProtKB-SubCell"/>
</dbReference>
<accession>U3JNK5</accession>
<evidence type="ECO:0000256" key="3">
    <source>
        <dbReference type="ARBA" id="ARBA00007867"/>
    </source>
</evidence>
<comment type="similarity">
    <text evidence="4">Belongs to the peptidase M50A family.</text>
</comment>
<dbReference type="EC" id="3.4.24.85" evidence="5"/>
<dbReference type="InterPro" id="IPR008915">
    <property type="entry name" value="Peptidase_M50"/>
</dbReference>
<dbReference type="GO" id="GO:0004222">
    <property type="term" value="F:metalloendopeptidase activity"/>
    <property type="evidence" value="ECO:0007669"/>
    <property type="project" value="InterPro"/>
</dbReference>
<dbReference type="FunFam" id="3.40.50.150:FF:000197">
    <property type="entry name" value="spermine synthase isoform X2"/>
    <property type="match status" value="1"/>
</dbReference>
<comment type="function">
    <text evidence="12">Zinc metalloprotease that mediates intramembrane proteolysis of proteins such as ATF6, ATF6B, SREBF1/SREBP1 and SREBF2/SREBP2. Catalyzes the second step in the proteolytic activation of the sterol regulatory element-binding proteins (SREBPs) SREBF1/SREBP1 and SREBF2/SREBP2: cleaves SREBPs within the first transmembrane segment, thereby releasing the N-terminal segment with a portion of the transmembrane segment attached. Mature N-terminal SREBP fragments shuttle to the nucleus and activate gene transcription. Also mediates the second step in the proteolytic activation of the cyclic AMP-dependent transcription factor ATF-6 (ATF6 and ATF6B). Involved in intramembrane proteolysis during bone formation. In astrocytes and osteoblasts, upon DNA damage and ER stress, mediates the second step of the regulated intramembrane proteolytic activation of the transcription factor CREB3L1, leading to the inhibition of cell-cycle progression.</text>
</comment>
<evidence type="ECO:0000256" key="11">
    <source>
        <dbReference type="ARBA" id="ARBA00032658"/>
    </source>
</evidence>
<dbReference type="InterPro" id="IPR037163">
    <property type="entry name" value="Spermidine_synt_N_sf"/>
</dbReference>
<gene>
    <name evidence="16" type="primary">SMS</name>
</gene>
<dbReference type="PRINTS" id="PR01000">
    <property type="entry name" value="SREBPS2PTASE"/>
</dbReference>
<feature type="domain" description="PABS" evidence="15">
    <location>
        <begin position="422"/>
        <end position="647"/>
    </location>
</feature>
<reference evidence="16" key="3">
    <citation type="submission" date="2025-09" db="UniProtKB">
        <authorList>
            <consortium name="Ensembl"/>
        </authorList>
    </citation>
    <scope>IDENTIFICATION</scope>
</reference>
<keyword evidence="13" id="KW-0620">Polyamine biosynthesis</keyword>
<evidence type="ECO:0000256" key="8">
    <source>
        <dbReference type="ARBA" id="ARBA00022692"/>
    </source>
</evidence>
<dbReference type="InterPro" id="IPR035246">
    <property type="entry name" value="Spermidine_synt_N"/>
</dbReference>
<evidence type="ECO:0000256" key="9">
    <source>
        <dbReference type="ARBA" id="ARBA00022989"/>
    </source>
</evidence>
<keyword evidence="7 13" id="KW-0808">Transferase</keyword>
<dbReference type="Proteomes" id="UP000016665">
    <property type="component" value="Chromosome 1"/>
</dbReference>
<dbReference type="Gene3D" id="3.30.160.110">
    <property type="entry name" value="Siroheme synthase, domain 2"/>
    <property type="match status" value="1"/>
</dbReference>
<keyword evidence="10 14" id="KW-0472">Membrane</keyword>
<evidence type="ECO:0000256" key="4">
    <source>
        <dbReference type="ARBA" id="ARBA00009989"/>
    </source>
</evidence>
<dbReference type="Gene3D" id="2.30.140.10">
    <property type="entry name" value="Spermidine synthase, tetramerisation domain"/>
    <property type="match status" value="1"/>
</dbReference>
<sequence length="652" mass="73376">MVFGILAMFGSVILLGKTLLQTLTQMLTEAPKAQNDRMLQVVVPGVNLPVSQLTYFFSAILISGVIHEVGHGVAAIREQVRFNGFGIFIFIVYPGAFVDLFTTHLQLISPVQQLRIFCAGVWHNFVLGVASFMVLFLLPAILFPFYYTGVGALVTEVAEDSPANGPRGLFVGDLVTNLQDCPVYNVEDWNLCLGDISEKSQVGYCVSAATLQQLSFPARVYRRLDGSVECCSNNSLTDICFSYSNKLDSHLYACLPARKVIEASKVCRTNMDCHKDFVPSFCVTPSLENQTRLIRVKHPPHIDMLYVGHPMHLQYTADCNAVLKALQPIFQEQGMTETVHNWEDHGYLVTYIKKNGSFANLRIHPHGLVLVDLQSYNDDMKGREEVDQLLNKVEERMKELFHGNIKRVKRLPAILRGGVIDRYWPTADGRLVEYDIDEVVYDEDSPFQNIKILHSKQFGNILILSGDVNLAESDLAYTQAIMGSGKEDYTGKEVLILGGGDGGSNIDQMVIDGCKKHMRKTCGDVLDNLKGECYQVLIEDCIPVLKRYAKEGRMFDYVINDLTAVPISTSPEEDSTWEFLRLILDLSMKVLKQDGKYFTQGNCINLTDALTLYEEQLSRLYCPVEFSKETVCVPSYMELWVFYTIWKKQTGI</sequence>
<dbReference type="Pfam" id="PF02163">
    <property type="entry name" value="Peptidase_M50"/>
    <property type="match status" value="1"/>
</dbReference>
<feature type="active site" description="Proton acceptor" evidence="13">
    <location>
        <position position="561"/>
    </location>
</feature>
<dbReference type="STRING" id="59894.ENSFALP00000004359"/>
<keyword evidence="17" id="KW-1185">Reference proteome</keyword>
<dbReference type="CDD" id="cd06775">
    <property type="entry name" value="cpPDZ_MBTPS2-like"/>
    <property type="match status" value="1"/>
</dbReference>
<dbReference type="SUPFAM" id="SSF50156">
    <property type="entry name" value="PDZ domain-like"/>
    <property type="match status" value="1"/>
</dbReference>
<dbReference type="InterPro" id="IPR040900">
    <property type="entry name" value="SpmSyn_N"/>
</dbReference>
<dbReference type="Pfam" id="PF17284">
    <property type="entry name" value="Spermine_synt_N"/>
    <property type="match status" value="1"/>
</dbReference>
<dbReference type="SUPFAM" id="SSF53335">
    <property type="entry name" value="S-adenosyl-L-methionine-dependent methyltransferases"/>
    <property type="match status" value="1"/>
</dbReference>
<dbReference type="Gene3D" id="3.40.50.150">
    <property type="entry name" value="Vaccinia Virus protein VP39"/>
    <property type="match status" value="1"/>
</dbReference>
<dbReference type="GO" id="GO:0006597">
    <property type="term" value="P:spermine biosynthetic process"/>
    <property type="evidence" value="ECO:0007669"/>
    <property type="project" value="InterPro"/>
</dbReference>
<dbReference type="GO" id="GO:0016768">
    <property type="term" value="F:spermine synthase activity"/>
    <property type="evidence" value="ECO:0007669"/>
    <property type="project" value="InterPro"/>
</dbReference>
<feature type="transmembrane region" description="Helical" evidence="14">
    <location>
        <begin position="53"/>
        <end position="70"/>
    </location>
</feature>
<dbReference type="InterPro" id="IPR030374">
    <property type="entry name" value="PABS"/>
</dbReference>
<comment type="similarity">
    <text evidence="3">Belongs to the spermidine/spermine synthase family.</text>
</comment>
<dbReference type="InterPro" id="IPR015576">
    <property type="entry name" value="Spermine_synthase_animal"/>
</dbReference>
<dbReference type="GeneTree" id="ENSGT00870000136506"/>